<accession>A0A285IDH3</accession>
<keyword evidence="1" id="KW-0233">DNA recombination</keyword>
<dbReference type="EMBL" id="OBDZ01000040">
    <property type="protein sequence ID" value="SNY45973.1"/>
    <property type="molecule type" value="Genomic_DNA"/>
</dbReference>
<dbReference type="RefSeq" id="WP_097019466.1">
    <property type="nucleotide sequence ID" value="NZ_OBDZ01000040.1"/>
</dbReference>
<name>A0A285IDH3_9FIRM</name>
<evidence type="ECO:0000313" key="4">
    <source>
        <dbReference type="Proteomes" id="UP000219573"/>
    </source>
</evidence>
<dbReference type="PANTHER" id="PTHR30349">
    <property type="entry name" value="PHAGE INTEGRASE-RELATED"/>
    <property type="match status" value="1"/>
</dbReference>
<dbReference type="GO" id="GO:0015074">
    <property type="term" value="P:DNA integration"/>
    <property type="evidence" value="ECO:0007669"/>
    <property type="project" value="InterPro"/>
</dbReference>
<dbReference type="InterPro" id="IPR002104">
    <property type="entry name" value="Integrase_catalytic"/>
</dbReference>
<dbReference type="Proteomes" id="UP000219573">
    <property type="component" value="Unassembled WGS sequence"/>
</dbReference>
<dbReference type="CDD" id="cd01192">
    <property type="entry name" value="INT_C_like_3"/>
    <property type="match status" value="1"/>
</dbReference>
<dbReference type="InterPro" id="IPR013762">
    <property type="entry name" value="Integrase-like_cat_sf"/>
</dbReference>
<evidence type="ECO:0000313" key="3">
    <source>
        <dbReference type="EMBL" id="SNY45973.1"/>
    </source>
</evidence>
<dbReference type="GO" id="GO:0006310">
    <property type="term" value="P:DNA recombination"/>
    <property type="evidence" value="ECO:0007669"/>
    <property type="project" value="UniProtKB-KW"/>
</dbReference>
<evidence type="ECO:0000259" key="2">
    <source>
        <dbReference type="PROSITE" id="PS51898"/>
    </source>
</evidence>
<feature type="domain" description="Tyr recombinase" evidence="2">
    <location>
        <begin position="1"/>
        <end position="177"/>
    </location>
</feature>
<dbReference type="SUPFAM" id="SSF56349">
    <property type="entry name" value="DNA breaking-rejoining enzymes"/>
    <property type="match status" value="1"/>
</dbReference>
<dbReference type="Gene3D" id="1.10.443.10">
    <property type="entry name" value="Intergrase catalytic core"/>
    <property type="match status" value="1"/>
</dbReference>
<evidence type="ECO:0000256" key="1">
    <source>
        <dbReference type="ARBA" id="ARBA00023172"/>
    </source>
</evidence>
<dbReference type="PROSITE" id="PS51898">
    <property type="entry name" value="TYR_RECOMBINASE"/>
    <property type="match status" value="1"/>
</dbReference>
<dbReference type="AlphaFoldDB" id="A0A285IDH3"/>
<dbReference type="PANTHER" id="PTHR30349:SF82">
    <property type="entry name" value="INTEGRASE_RECOMBINASE YOEC-RELATED"/>
    <property type="match status" value="1"/>
</dbReference>
<dbReference type="GO" id="GO:0003677">
    <property type="term" value="F:DNA binding"/>
    <property type="evidence" value="ECO:0007669"/>
    <property type="project" value="InterPro"/>
</dbReference>
<dbReference type="InterPro" id="IPR050090">
    <property type="entry name" value="Tyrosine_recombinase_XerCD"/>
</dbReference>
<dbReference type="OrthoDB" id="9788852at2"/>
<keyword evidence="4" id="KW-1185">Reference proteome</keyword>
<organism evidence="3 4">
    <name type="scientific">Orenia metallireducens</name>
    <dbReference type="NCBI Taxonomy" id="1413210"/>
    <lineage>
        <taxon>Bacteria</taxon>
        <taxon>Bacillati</taxon>
        <taxon>Bacillota</taxon>
        <taxon>Clostridia</taxon>
        <taxon>Halanaerobiales</taxon>
        <taxon>Halobacteroidaceae</taxon>
        <taxon>Orenia</taxon>
    </lineage>
</organism>
<proteinExistence type="predicted"/>
<reference evidence="4" key="1">
    <citation type="submission" date="2017-09" db="EMBL/GenBank/DDBJ databases">
        <authorList>
            <person name="Varghese N."/>
            <person name="Submissions S."/>
        </authorList>
    </citation>
    <scope>NUCLEOTIDE SEQUENCE [LARGE SCALE GENOMIC DNA]</scope>
    <source>
        <strain evidence="4">MSL47</strain>
    </source>
</reference>
<protein>
    <submittedName>
        <fullName evidence="3">Phage integrase family protein</fullName>
    </submittedName>
</protein>
<sequence length="179" mass="21024">MNRVEAIKDQDKIEEMKSKLFKSSYRDYLLFVIGINTGLRISDILNLKVSDVKDKDHIIINEDKSGKEKKYLINPQLRKEIDKYIINMKDWQHLFQSQKGHNQPISRVQAYRVLKKAAKELRINDVGTHTLRKTFAYHHYLKNRDLALLQDLFNHSSPSLTLNYIGIDEAVMDKNIIVK</sequence>
<dbReference type="Pfam" id="PF00589">
    <property type="entry name" value="Phage_integrase"/>
    <property type="match status" value="1"/>
</dbReference>
<gene>
    <name evidence="3" type="ORF">SAMN06265827_1409</name>
</gene>
<dbReference type="InterPro" id="IPR011010">
    <property type="entry name" value="DNA_brk_join_enz"/>
</dbReference>